<proteinExistence type="predicted"/>
<evidence type="ECO:0000313" key="1">
    <source>
        <dbReference type="EMBL" id="QHU28555.1"/>
    </source>
</evidence>
<reference evidence="1" key="1">
    <citation type="journal article" date="2020" name="Nature">
        <title>Giant virus diversity and host interactions through global metagenomics.</title>
        <authorList>
            <person name="Schulz F."/>
            <person name="Roux S."/>
            <person name="Paez-Espino D."/>
            <person name="Jungbluth S."/>
            <person name="Walsh D.A."/>
            <person name="Denef V.J."/>
            <person name="McMahon K.D."/>
            <person name="Konstantinidis K.T."/>
            <person name="Eloe-Fadrosh E.A."/>
            <person name="Kyrpides N.C."/>
            <person name="Woyke T."/>
        </authorList>
    </citation>
    <scope>NUCLEOTIDE SEQUENCE</scope>
    <source>
        <strain evidence="1">GVMAG-M-3300027770-73</strain>
    </source>
</reference>
<protein>
    <submittedName>
        <fullName evidence="1">Uncharacterized protein</fullName>
    </submittedName>
</protein>
<organism evidence="1">
    <name type="scientific">viral metagenome</name>
    <dbReference type="NCBI Taxonomy" id="1070528"/>
    <lineage>
        <taxon>unclassified sequences</taxon>
        <taxon>metagenomes</taxon>
        <taxon>organismal metagenomes</taxon>
    </lineage>
</organism>
<sequence>MNAFKTKNEAKQSQFKKKEIKIDTSDFSLFPELSSSKNIEDQKQNNLNFLSASNTICKKIPEEEDKSSILKPGWVLLTQNKTDNTTQWEVSPEIEEFERKYEIKEREDAISDMISTWQKFKQNYEEMYGEEEYIYNYTKNSLSDEYNEYEFEYEYE</sequence>
<name>A0A6C0LEY8_9ZZZZ</name>
<dbReference type="EMBL" id="MN740472">
    <property type="protein sequence ID" value="QHU28555.1"/>
    <property type="molecule type" value="Genomic_DNA"/>
</dbReference>
<accession>A0A6C0LEY8</accession>
<dbReference type="AlphaFoldDB" id="A0A6C0LEY8"/>